<feature type="non-terminal residue" evidence="9">
    <location>
        <position position="209"/>
    </location>
</feature>
<dbReference type="STRING" id="6945.B7Q910"/>
<dbReference type="PROSITE" id="PS50088">
    <property type="entry name" value="ANK_REPEAT"/>
    <property type="match status" value="2"/>
</dbReference>
<dbReference type="GO" id="GO:0044231">
    <property type="term" value="C:host cell presynaptic membrane"/>
    <property type="evidence" value="ECO:0007669"/>
    <property type="project" value="UniProtKB-KW"/>
</dbReference>
<keyword evidence="5" id="KW-0800">Toxin</keyword>
<dbReference type="AlphaFoldDB" id="B7Q910"/>
<feature type="repeat" description="ANK" evidence="8">
    <location>
        <begin position="189"/>
        <end position="209"/>
    </location>
</feature>
<dbReference type="EMBL" id="ABJB010716858">
    <property type="status" value="NOT_ANNOTATED_CDS"/>
    <property type="molecule type" value="Genomic_DNA"/>
</dbReference>
<dbReference type="EMBL" id="ABJB010774264">
    <property type="status" value="NOT_ANNOTATED_CDS"/>
    <property type="molecule type" value="Genomic_DNA"/>
</dbReference>
<dbReference type="VEuPathDB" id="VectorBase:ISCW010984"/>
<dbReference type="Pfam" id="PF12796">
    <property type="entry name" value="Ank_2"/>
    <property type="match status" value="2"/>
</dbReference>
<dbReference type="GO" id="GO:0044218">
    <property type="term" value="C:other organism cell membrane"/>
    <property type="evidence" value="ECO:0007669"/>
    <property type="project" value="UniProtKB-KW"/>
</dbReference>
<dbReference type="InterPro" id="IPR002110">
    <property type="entry name" value="Ankyrin_rpt"/>
</dbReference>
<dbReference type="VEuPathDB" id="VectorBase:ISCP_036613"/>
<evidence type="ECO:0000256" key="7">
    <source>
        <dbReference type="ARBA" id="ARBA00023298"/>
    </source>
</evidence>
<keyword evidence="5" id="KW-0528">Neurotoxin</keyword>
<dbReference type="EMBL" id="ABJB010835980">
    <property type="status" value="NOT_ANNOTATED_CDS"/>
    <property type="molecule type" value="Genomic_DNA"/>
</dbReference>
<feature type="repeat" description="ANK" evidence="8">
    <location>
        <begin position="84"/>
        <end position="116"/>
    </location>
</feature>
<accession>B7Q910</accession>
<dbReference type="SMART" id="SM00248">
    <property type="entry name" value="ANK"/>
    <property type="match status" value="4"/>
</dbReference>
<evidence type="ECO:0000256" key="4">
    <source>
        <dbReference type="ARBA" id="ARBA00022737"/>
    </source>
</evidence>
<reference evidence="10" key="2">
    <citation type="submission" date="2020-05" db="UniProtKB">
        <authorList>
            <consortium name="EnsemblMetazoa"/>
        </authorList>
    </citation>
    <scope>IDENTIFICATION</scope>
    <source>
        <strain evidence="10">wikel</strain>
    </source>
</reference>
<evidence type="ECO:0000256" key="6">
    <source>
        <dbReference type="ARBA" id="ARBA00023043"/>
    </source>
</evidence>
<reference evidence="9 11" key="1">
    <citation type="submission" date="2008-03" db="EMBL/GenBank/DDBJ databases">
        <title>Annotation of Ixodes scapularis.</title>
        <authorList>
            <consortium name="Ixodes scapularis Genome Project Consortium"/>
            <person name="Caler E."/>
            <person name="Hannick L.I."/>
            <person name="Bidwell S."/>
            <person name="Joardar V."/>
            <person name="Thiagarajan M."/>
            <person name="Amedeo P."/>
            <person name="Galinsky K.J."/>
            <person name="Schobel S."/>
            <person name="Inman J."/>
            <person name="Hostetler J."/>
            <person name="Miller J."/>
            <person name="Hammond M."/>
            <person name="Megy K."/>
            <person name="Lawson D."/>
            <person name="Kodira C."/>
            <person name="Sutton G."/>
            <person name="Meyer J."/>
            <person name="Hill C.A."/>
            <person name="Birren B."/>
            <person name="Nene V."/>
            <person name="Collins F."/>
            <person name="Alarcon-Chaidez F."/>
            <person name="Wikel S."/>
            <person name="Strausberg R."/>
        </authorList>
    </citation>
    <scope>NUCLEOTIDE SEQUENCE [LARGE SCALE GENOMIC DNA]</scope>
    <source>
        <strain evidence="11">Wikel</strain>
        <strain evidence="9">Wikel colony</strain>
    </source>
</reference>
<name>B7Q910_IXOSC</name>
<dbReference type="PROSITE" id="PS50297">
    <property type="entry name" value="ANK_REP_REGION"/>
    <property type="match status" value="2"/>
</dbReference>
<dbReference type="EMBL" id="ABJB010701718">
    <property type="status" value="NOT_ANNOTATED_CDS"/>
    <property type="molecule type" value="Genomic_DNA"/>
</dbReference>
<keyword evidence="9" id="KW-0675">Receptor</keyword>
<dbReference type="PANTHER" id="PTHR24173:SF74">
    <property type="entry name" value="ANKYRIN REPEAT DOMAIN-CONTAINING PROTEIN 16"/>
    <property type="match status" value="1"/>
</dbReference>
<dbReference type="VEuPathDB" id="VectorBase:ISCI010984"/>
<evidence type="ECO:0000313" key="10">
    <source>
        <dbReference type="EnsemblMetazoa" id="ISCW010984-PA"/>
    </source>
</evidence>
<dbReference type="Proteomes" id="UP000001555">
    <property type="component" value="Unassembled WGS sequence"/>
</dbReference>
<dbReference type="SUPFAM" id="SSF48403">
    <property type="entry name" value="Ankyrin repeat"/>
    <property type="match status" value="1"/>
</dbReference>
<dbReference type="Gene3D" id="1.25.40.20">
    <property type="entry name" value="Ankyrin repeat-containing domain"/>
    <property type="match status" value="3"/>
</dbReference>
<sequence>AAEKGNLREFERLFTADEKRLQFRDSRGRAAVHHAAAHNKVNILDFILKHNGGKLTLETFFPSTPFSPQRPLHTRVDLGMLDYEDNSPLHSACEHEAADAISFLIDNGADTSLLNKNTQSPLHVSTQLNKVKSLQALVKHKDKVDTNLRSKHGRTALHLAAIYDHAECARILALVKHKDKVDTNLRSKHGRTALHLAAIYDHAECARIL</sequence>
<keyword evidence="7" id="KW-0472">Membrane</keyword>
<protein>
    <submittedName>
        <fullName evidence="9 10">Transient receptor potential cation channel, putative</fullName>
    </submittedName>
</protein>
<dbReference type="GO" id="GO:0006887">
    <property type="term" value="P:exocytosis"/>
    <property type="evidence" value="ECO:0007669"/>
    <property type="project" value="UniProtKB-KW"/>
</dbReference>
<proteinExistence type="predicted"/>
<keyword evidence="11" id="KW-1185">Reference proteome</keyword>
<dbReference type="PANTHER" id="PTHR24173">
    <property type="entry name" value="ANKYRIN REPEAT CONTAINING"/>
    <property type="match status" value="1"/>
</dbReference>
<dbReference type="EMBL" id="ABJB011078060">
    <property type="status" value="NOT_ANNOTATED_CDS"/>
    <property type="molecule type" value="Genomic_DNA"/>
</dbReference>
<keyword evidence="7" id="KW-1053">Target membrane</keyword>
<dbReference type="InterPro" id="IPR036770">
    <property type="entry name" value="Ankyrin_rpt-contain_sf"/>
</dbReference>
<organism>
    <name type="scientific">Ixodes scapularis</name>
    <name type="common">Black-legged tick</name>
    <name type="synonym">Deer tick</name>
    <dbReference type="NCBI Taxonomy" id="6945"/>
    <lineage>
        <taxon>Eukaryota</taxon>
        <taxon>Metazoa</taxon>
        <taxon>Ecdysozoa</taxon>
        <taxon>Arthropoda</taxon>
        <taxon>Chelicerata</taxon>
        <taxon>Arachnida</taxon>
        <taxon>Acari</taxon>
        <taxon>Parasitiformes</taxon>
        <taxon>Ixodida</taxon>
        <taxon>Ixodoidea</taxon>
        <taxon>Ixodidae</taxon>
        <taxon>Ixodinae</taxon>
        <taxon>Ixodes</taxon>
    </lineage>
</organism>
<dbReference type="OrthoDB" id="1661883at2759"/>
<comment type="subcellular location">
    <subcellularLocation>
        <location evidence="1">Target cell membrane</location>
    </subcellularLocation>
</comment>
<evidence type="ECO:0000256" key="1">
    <source>
        <dbReference type="ARBA" id="ARBA00004175"/>
    </source>
</evidence>
<keyword evidence="6 8" id="KW-0040">ANK repeat</keyword>
<feature type="non-terminal residue" evidence="9">
    <location>
        <position position="1"/>
    </location>
</feature>
<keyword evidence="4" id="KW-0677">Repeat</keyword>
<evidence type="ECO:0000256" key="5">
    <source>
        <dbReference type="ARBA" id="ARBA00023028"/>
    </source>
</evidence>
<evidence type="ECO:0000256" key="3">
    <source>
        <dbReference type="ARBA" id="ARBA00022537"/>
    </source>
</evidence>
<evidence type="ECO:0000313" key="9">
    <source>
        <dbReference type="EMBL" id="EEC15332.1"/>
    </source>
</evidence>
<gene>
    <name evidence="9" type="ORF">IscW_ISCW010984</name>
</gene>
<evidence type="ECO:0000256" key="2">
    <source>
        <dbReference type="ARBA" id="ARBA00022483"/>
    </source>
</evidence>
<dbReference type="EnsemblMetazoa" id="ISCW010984-RA">
    <property type="protein sequence ID" value="ISCW010984-PA"/>
    <property type="gene ID" value="ISCW010984"/>
</dbReference>
<keyword evidence="3" id="KW-1052">Target cell membrane</keyword>
<keyword evidence="5" id="KW-0638">Presynaptic neurotoxin</keyword>
<dbReference type="HOGENOM" id="CLU_1318284_0_0_1"/>
<dbReference type="PaxDb" id="6945-B7Q910"/>
<evidence type="ECO:0000313" key="11">
    <source>
        <dbReference type="Proteomes" id="UP000001555"/>
    </source>
</evidence>
<keyword evidence="2" id="KW-0268">Exocytosis</keyword>
<evidence type="ECO:0000256" key="8">
    <source>
        <dbReference type="PROSITE-ProRule" id="PRU00023"/>
    </source>
</evidence>
<dbReference type="EMBL" id="DS886811">
    <property type="protein sequence ID" value="EEC15332.1"/>
    <property type="molecule type" value="Genomic_DNA"/>
</dbReference>